<dbReference type="RefSeq" id="WP_192595051.1">
    <property type="nucleotide sequence ID" value="NZ_BAAALJ010000046.1"/>
</dbReference>
<dbReference type="Pfam" id="PF09359">
    <property type="entry name" value="VTC"/>
    <property type="match status" value="1"/>
</dbReference>
<reference evidence="2 3" key="1">
    <citation type="submission" date="2020-10" db="EMBL/GenBank/DDBJ databases">
        <title>Sequencing the genomes of 1000 actinobacteria strains.</title>
        <authorList>
            <person name="Klenk H.-P."/>
        </authorList>
    </citation>
    <scope>NUCLEOTIDE SEQUENCE [LARGE SCALE GENOMIC DNA]</scope>
    <source>
        <strain evidence="2 3">DSM 15666</strain>
    </source>
</reference>
<evidence type="ECO:0000313" key="2">
    <source>
        <dbReference type="EMBL" id="MBE1523972.1"/>
    </source>
</evidence>
<evidence type="ECO:0000313" key="3">
    <source>
        <dbReference type="Proteomes" id="UP000643525"/>
    </source>
</evidence>
<evidence type="ECO:0000259" key="1">
    <source>
        <dbReference type="Pfam" id="PF09359"/>
    </source>
</evidence>
<dbReference type="CDD" id="cd07750">
    <property type="entry name" value="PolyPPase_VTC_like"/>
    <property type="match status" value="1"/>
</dbReference>
<name>A0ABR9JDG5_9MICC</name>
<dbReference type="Gene3D" id="3.20.100.30">
    <property type="entry name" value="VTC, catalytic tunnel domain"/>
    <property type="match status" value="1"/>
</dbReference>
<dbReference type="EMBL" id="JADBED010000001">
    <property type="protein sequence ID" value="MBE1523972.1"/>
    <property type="molecule type" value="Genomic_DNA"/>
</dbReference>
<dbReference type="Proteomes" id="UP000643525">
    <property type="component" value="Unassembled WGS sequence"/>
</dbReference>
<dbReference type="InterPro" id="IPR018966">
    <property type="entry name" value="VTC_domain"/>
</dbReference>
<gene>
    <name evidence="2" type="ORF">H4W27_001090</name>
</gene>
<keyword evidence="3" id="KW-1185">Reference proteome</keyword>
<proteinExistence type="predicted"/>
<protein>
    <recommendedName>
        <fullName evidence="1">VTC domain-containing protein</fullName>
    </recommendedName>
</protein>
<accession>A0ABR9JDG5</accession>
<organism evidence="2 3">
    <name type="scientific">Nesterenkonia lutea</name>
    <dbReference type="NCBI Taxonomy" id="272919"/>
    <lineage>
        <taxon>Bacteria</taxon>
        <taxon>Bacillati</taxon>
        <taxon>Actinomycetota</taxon>
        <taxon>Actinomycetes</taxon>
        <taxon>Micrococcales</taxon>
        <taxon>Micrococcaceae</taxon>
        <taxon>Nesterenkonia</taxon>
    </lineage>
</organism>
<dbReference type="InterPro" id="IPR042267">
    <property type="entry name" value="VTC_sf"/>
</dbReference>
<feature type="domain" description="VTC" evidence="1">
    <location>
        <begin position="26"/>
        <end position="241"/>
    </location>
</feature>
<comment type="caution">
    <text evidence="2">The sequence shown here is derived from an EMBL/GenBank/DDBJ whole genome shotgun (WGS) entry which is preliminary data.</text>
</comment>
<sequence length="267" mass="29905">MTLPWVDDLSPITLEHINTQAELQTRVDRKYLVPRKVPELLDTWLDPRTRILQIGTRRSFSYESAYFDTPDLVSYHRAAQGRRRRFKLRTRAYVDSGIAFLEAKTKGSRGTTVKDRIPHDLRAMSSLDPEARTYAGEVLASVGLPADLARSLSPTLGTSYDRTTLVLPHGSSGTVARLTIDTDLRWALHPRSAFNPGLDRPDLAIIETKSASRASAFDRLLWSHGIRPVSISKYSTGLAALRPDLPANKWSRVLSQTLRSAQLEGTR</sequence>